<feature type="region of interest" description="Disordered" evidence="1">
    <location>
        <begin position="1"/>
        <end position="71"/>
    </location>
</feature>
<proteinExistence type="predicted"/>
<reference evidence="2" key="1">
    <citation type="submission" date="2021-01" db="EMBL/GenBank/DDBJ databases">
        <authorList>
            <person name="Corre E."/>
            <person name="Pelletier E."/>
            <person name="Niang G."/>
            <person name="Scheremetjew M."/>
            <person name="Finn R."/>
            <person name="Kale V."/>
            <person name="Holt S."/>
            <person name="Cochrane G."/>
            <person name="Meng A."/>
            <person name="Brown T."/>
            <person name="Cohen L."/>
        </authorList>
    </citation>
    <scope>NUCLEOTIDE SEQUENCE</scope>
    <source>
        <strain evidence="2">CCMP1594</strain>
    </source>
</reference>
<dbReference type="AlphaFoldDB" id="A0A7S4CYH0"/>
<feature type="compositionally biased region" description="Pro residues" evidence="1">
    <location>
        <begin position="12"/>
        <end position="34"/>
    </location>
</feature>
<feature type="compositionally biased region" description="Low complexity" evidence="1">
    <location>
        <begin position="35"/>
        <end position="60"/>
    </location>
</feature>
<name>A0A7S4CYH0_9EUGL</name>
<dbReference type="EMBL" id="HBJA01060409">
    <property type="protein sequence ID" value="CAE0810229.1"/>
    <property type="molecule type" value="Transcribed_RNA"/>
</dbReference>
<sequence>MGGYAPMRNSFPAPPPGPGPLPYSAPHGPPPGPYGAPYDYNGPYEGGPHAYSHAAPSPAGSPGGAGEAAVVGESGMSPIGKLIPMHRRFHSRGWTALPQFEIAFLPFDAQGLRAQILNSPHLRDNPLNDLFDGSKGIYFNFAAQGPAYERFQAACPWLDAMYRQMRHHPQANAFVLNALVLPVGTPAQAHYDSTLGTWPVGVNVLYVDIPEDMEGGELELYSTAVHKYVPGRKPLQRVRPQVGMLCRFRGDMFHKVNSMKRGSRPRISLVLEEYVLADPTRVAMGG</sequence>
<organism evidence="2">
    <name type="scientific">Eutreptiella gymnastica</name>
    <dbReference type="NCBI Taxonomy" id="73025"/>
    <lineage>
        <taxon>Eukaryota</taxon>
        <taxon>Discoba</taxon>
        <taxon>Euglenozoa</taxon>
        <taxon>Euglenida</taxon>
        <taxon>Spirocuta</taxon>
        <taxon>Euglenophyceae</taxon>
        <taxon>Eutreptiales</taxon>
        <taxon>Eutreptiaceae</taxon>
        <taxon>Eutreptiella</taxon>
    </lineage>
</organism>
<protein>
    <recommendedName>
        <fullName evidence="3">Fe2OG dioxygenase domain-containing protein</fullName>
    </recommendedName>
</protein>
<gene>
    <name evidence="2" type="ORF">EGYM00163_LOCUS21363</name>
</gene>
<dbReference type="Gene3D" id="2.60.120.620">
    <property type="entry name" value="q2cbj1_9rhob like domain"/>
    <property type="match status" value="1"/>
</dbReference>
<evidence type="ECO:0008006" key="3">
    <source>
        <dbReference type="Google" id="ProtNLM"/>
    </source>
</evidence>
<evidence type="ECO:0000256" key="1">
    <source>
        <dbReference type="SAM" id="MobiDB-lite"/>
    </source>
</evidence>
<evidence type="ECO:0000313" key="2">
    <source>
        <dbReference type="EMBL" id="CAE0810229.1"/>
    </source>
</evidence>
<accession>A0A7S4CYH0</accession>